<dbReference type="InterPro" id="IPR011514">
    <property type="entry name" value="Secretin_N_2"/>
</dbReference>
<dbReference type="PROSITE" id="PS51257">
    <property type="entry name" value="PROKAR_LIPOPROTEIN"/>
    <property type="match status" value="1"/>
</dbReference>
<dbReference type="Pfam" id="PF07660">
    <property type="entry name" value="STN"/>
    <property type="match status" value="1"/>
</dbReference>
<dbReference type="PRINTS" id="PR00811">
    <property type="entry name" value="BCTERIALGSPD"/>
</dbReference>
<evidence type="ECO:0000313" key="7">
    <source>
        <dbReference type="Proteomes" id="UP000566711"/>
    </source>
</evidence>
<evidence type="ECO:0000259" key="5">
    <source>
        <dbReference type="SMART" id="SM00965"/>
    </source>
</evidence>
<dbReference type="PANTHER" id="PTHR30332">
    <property type="entry name" value="PROBABLE GENERAL SECRETION PATHWAY PROTEIN D"/>
    <property type="match status" value="1"/>
</dbReference>
<dbReference type="GO" id="GO:0009306">
    <property type="term" value="P:protein secretion"/>
    <property type="evidence" value="ECO:0007669"/>
    <property type="project" value="InterPro"/>
</dbReference>
<evidence type="ECO:0000256" key="3">
    <source>
        <dbReference type="ARBA" id="ARBA00023237"/>
    </source>
</evidence>
<organism evidence="6 7">
    <name type="scientific">Rugamonas fusca</name>
    <dbReference type="NCBI Taxonomy" id="2758568"/>
    <lineage>
        <taxon>Bacteria</taxon>
        <taxon>Pseudomonadati</taxon>
        <taxon>Pseudomonadota</taxon>
        <taxon>Betaproteobacteria</taxon>
        <taxon>Burkholderiales</taxon>
        <taxon>Oxalobacteraceae</taxon>
        <taxon>Telluria group</taxon>
        <taxon>Rugamonas</taxon>
    </lineage>
</organism>
<feature type="compositionally biased region" description="Low complexity" evidence="4">
    <location>
        <begin position="179"/>
        <end position="197"/>
    </location>
</feature>
<accession>A0A7W2I7V6</accession>
<feature type="compositionally biased region" description="Polar residues" evidence="4">
    <location>
        <begin position="167"/>
        <end position="178"/>
    </location>
</feature>
<dbReference type="EMBL" id="JACEZS010000012">
    <property type="protein sequence ID" value="MBA5606708.1"/>
    <property type="molecule type" value="Genomic_DNA"/>
</dbReference>
<evidence type="ECO:0000313" key="6">
    <source>
        <dbReference type="EMBL" id="MBA5606708.1"/>
    </source>
</evidence>
<keyword evidence="3" id="KW-0998">Cell outer membrane</keyword>
<sequence>MHKLLIVPTVALALAGCATQSTRDTYDKIGATLASAAKPAAPSQDDAVASALLPPAAQLAEQLPKARTVLEERFNVAFNNVPVQQFFNSLVAGTRYNMLIDPNVSGTISANLKDVTLFEALDAVRELYGYDYRVEGSRIYIRPLTMQTRMFRVQYLNATRKGSSSLRVTSTSVANAGTSNSGGQNNLGNQNNQNLNNAPTDPANPTAGNQRQRDASNVSTSSNSDFWGELKDALEAIVPVGKDGRKVVISPQSGVLLIKAMPDELRSVDQYLKATQLSVDRQVILEAKILEVELNSGYQTGINWAGFANFRDGHGNNKISGGFLTPGTSLNPLNSPQTAIASTGKGGITATTGVSLGSAADAAGSLFGLAFQTSNFAALISFLESQGTVHVLSSPRIATLNNQKAVLKIGTDEFFVTGVSTTTTTNGTGSGVVSPSVTLQPFFSGVVLDVTPQIDDHGNVTLHVHPSVSQVSTVNKGINLGTAGNLSLPLAASSTSEMDSMVRGQDGRVVAIGGLMRQATTMDRSQVPGVGNVPVLGALFRNTSDVMQKRELVVLIKPTIVAEGSDWNEDLLETGRRIKDLDPRGLKERN</sequence>
<reference evidence="6 7" key="1">
    <citation type="submission" date="2020-07" db="EMBL/GenBank/DDBJ databases">
        <title>Novel species isolated from subtropical streams in China.</title>
        <authorList>
            <person name="Lu H."/>
        </authorList>
    </citation>
    <scope>NUCLEOTIDE SEQUENCE [LARGE SCALE GENOMIC DNA]</scope>
    <source>
        <strain evidence="6 7">FT3S</strain>
    </source>
</reference>
<gene>
    <name evidence="6" type="primary">mshL</name>
    <name evidence="6" type="ORF">H3H36_15220</name>
</gene>
<dbReference type="RefSeq" id="WP_182218934.1">
    <property type="nucleotide sequence ID" value="NZ_JACEZS010000012.1"/>
</dbReference>
<evidence type="ECO:0000256" key="4">
    <source>
        <dbReference type="SAM" id="MobiDB-lite"/>
    </source>
</evidence>
<proteinExistence type="predicted"/>
<dbReference type="GO" id="GO:0009297">
    <property type="term" value="P:pilus assembly"/>
    <property type="evidence" value="ECO:0007669"/>
    <property type="project" value="InterPro"/>
</dbReference>
<evidence type="ECO:0000256" key="1">
    <source>
        <dbReference type="ARBA" id="ARBA00022448"/>
    </source>
</evidence>
<dbReference type="InterPro" id="IPR001775">
    <property type="entry name" value="GspD/PilQ"/>
</dbReference>
<evidence type="ECO:0000256" key="2">
    <source>
        <dbReference type="ARBA" id="ARBA00023136"/>
    </source>
</evidence>
<dbReference type="GO" id="GO:0019867">
    <property type="term" value="C:outer membrane"/>
    <property type="evidence" value="ECO:0007669"/>
    <property type="project" value="InterPro"/>
</dbReference>
<dbReference type="SMART" id="SM00965">
    <property type="entry name" value="STN"/>
    <property type="match status" value="1"/>
</dbReference>
<dbReference type="Pfam" id="PF00263">
    <property type="entry name" value="Secretin"/>
    <property type="match status" value="1"/>
</dbReference>
<dbReference type="InterPro" id="IPR013358">
    <property type="entry name" value="Pilus_biogenesis_MshL"/>
</dbReference>
<comment type="caution">
    <text evidence="6">The sequence shown here is derived from an EMBL/GenBank/DDBJ whole genome shotgun (WGS) entry which is preliminary data.</text>
</comment>
<feature type="compositionally biased region" description="Polar residues" evidence="4">
    <location>
        <begin position="206"/>
        <end position="223"/>
    </location>
</feature>
<dbReference type="NCBIfam" id="TIGR02519">
    <property type="entry name" value="pilus_MshL"/>
    <property type="match status" value="1"/>
</dbReference>
<dbReference type="InterPro" id="IPR011662">
    <property type="entry name" value="Secretin/TonB_short_N"/>
</dbReference>
<keyword evidence="7" id="KW-1185">Reference proteome</keyword>
<dbReference type="Proteomes" id="UP000566711">
    <property type="component" value="Unassembled WGS sequence"/>
</dbReference>
<name>A0A7W2I7V6_9BURK</name>
<dbReference type="GO" id="GO:0015627">
    <property type="term" value="C:type II protein secretion system complex"/>
    <property type="evidence" value="ECO:0007669"/>
    <property type="project" value="TreeGrafter"/>
</dbReference>
<feature type="region of interest" description="Disordered" evidence="4">
    <location>
        <begin position="167"/>
        <end position="223"/>
    </location>
</feature>
<dbReference type="PANTHER" id="PTHR30332:SF17">
    <property type="entry name" value="TYPE IV PILIATION SYSTEM PROTEIN DR_0774-RELATED"/>
    <property type="match status" value="1"/>
</dbReference>
<protein>
    <submittedName>
        <fullName evidence="6">Pilus (MSHA type) biogenesis protein MshL</fullName>
    </submittedName>
</protein>
<feature type="domain" description="Secretin/TonB short N-terminal" evidence="5">
    <location>
        <begin position="96"/>
        <end position="144"/>
    </location>
</feature>
<dbReference type="InterPro" id="IPR004846">
    <property type="entry name" value="T2SS/T3SS_dom"/>
</dbReference>
<keyword evidence="2" id="KW-0472">Membrane</keyword>
<dbReference type="AlphaFoldDB" id="A0A7W2I7V6"/>
<dbReference type="InterPro" id="IPR050810">
    <property type="entry name" value="Bact_Secretion_Sys_Channel"/>
</dbReference>
<dbReference type="Pfam" id="PF07655">
    <property type="entry name" value="Secretin_N_2"/>
    <property type="match status" value="1"/>
</dbReference>
<dbReference type="Gene3D" id="3.30.1370.130">
    <property type="match status" value="1"/>
</dbReference>
<keyword evidence="1" id="KW-0813">Transport</keyword>